<feature type="compositionally biased region" description="Low complexity" evidence="1">
    <location>
        <begin position="91"/>
        <end position="111"/>
    </location>
</feature>
<evidence type="ECO:0000256" key="1">
    <source>
        <dbReference type="SAM" id="MobiDB-lite"/>
    </source>
</evidence>
<proteinExistence type="predicted"/>
<gene>
    <name evidence="2" type="ORF">PoB_006098500</name>
</gene>
<organism evidence="2 3">
    <name type="scientific">Plakobranchus ocellatus</name>
    <dbReference type="NCBI Taxonomy" id="259542"/>
    <lineage>
        <taxon>Eukaryota</taxon>
        <taxon>Metazoa</taxon>
        <taxon>Spiralia</taxon>
        <taxon>Lophotrochozoa</taxon>
        <taxon>Mollusca</taxon>
        <taxon>Gastropoda</taxon>
        <taxon>Heterobranchia</taxon>
        <taxon>Euthyneura</taxon>
        <taxon>Panpulmonata</taxon>
        <taxon>Sacoglossa</taxon>
        <taxon>Placobranchoidea</taxon>
        <taxon>Plakobranchidae</taxon>
        <taxon>Plakobranchus</taxon>
    </lineage>
</organism>
<accession>A0AAV4CRM1</accession>
<reference evidence="2 3" key="1">
    <citation type="journal article" date="2021" name="Elife">
        <title>Chloroplast acquisition without the gene transfer in kleptoplastic sea slugs, Plakobranchus ocellatus.</title>
        <authorList>
            <person name="Maeda T."/>
            <person name="Takahashi S."/>
            <person name="Yoshida T."/>
            <person name="Shimamura S."/>
            <person name="Takaki Y."/>
            <person name="Nagai Y."/>
            <person name="Toyoda A."/>
            <person name="Suzuki Y."/>
            <person name="Arimoto A."/>
            <person name="Ishii H."/>
            <person name="Satoh N."/>
            <person name="Nishiyama T."/>
            <person name="Hasebe M."/>
            <person name="Maruyama T."/>
            <person name="Minagawa J."/>
            <person name="Obokata J."/>
            <person name="Shigenobu S."/>
        </authorList>
    </citation>
    <scope>NUCLEOTIDE SEQUENCE [LARGE SCALE GENOMIC DNA]</scope>
</reference>
<dbReference type="Proteomes" id="UP000735302">
    <property type="component" value="Unassembled WGS sequence"/>
</dbReference>
<comment type="caution">
    <text evidence="2">The sequence shown here is derived from an EMBL/GenBank/DDBJ whole genome shotgun (WGS) entry which is preliminary data.</text>
</comment>
<evidence type="ECO:0000313" key="2">
    <source>
        <dbReference type="EMBL" id="GFO34480.1"/>
    </source>
</evidence>
<protein>
    <submittedName>
        <fullName evidence="2">Uncharacterized protein</fullName>
    </submittedName>
</protein>
<name>A0AAV4CRM1_9GAST</name>
<evidence type="ECO:0000313" key="3">
    <source>
        <dbReference type="Proteomes" id="UP000735302"/>
    </source>
</evidence>
<dbReference type="EMBL" id="BLXT01006904">
    <property type="protein sequence ID" value="GFO34480.1"/>
    <property type="molecule type" value="Genomic_DNA"/>
</dbReference>
<feature type="region of interest" description="Disordered" evidence="1">
    <location>
        <begin position="91"/>
        <end position="119"/>
    </location>
</feature>
<dbReference type="AlphaFoldDB" id="A0AAV4CRM1"/>
<sequence>MASPGVNQNQIPGVNNPLSAIGGIPGRGGAGGGAGLPLAGLGGIGAALPGDRMFNLLALLADDENSGNGTGSRLATIMLLSTLMNQMNAGQQQQVQGQQHQQGQQQGQQQQTPISPLVGPYPISAVLPTGINTNPLRQQHTAAAVPGLSLDGGQISPASDAKTVVVIPQSTT</sequence>
<keyword evidence="3" id="KW-1185">Reference proteome</keyword>